<accession>A0ABQ2QIJ6</accession>
<evidence type="ECO:0000313" key="2">
    <source>
        <dbReference type="Proteomes" id="UP000611554"/>
    </source>
</evidence>
<comment type="caution">
    <text evidence="1">The sequence shown here is derived from an EMBL/GenBank/DDBJ whole genome shotgun (WGS) entry which is preliminary data.</text>
</comment>
<dbReference type="Proteomes" id="UP000611554">
    <property type="component" value="Unassembled WGS sequence"/>
</dbReference>
<sequence length="69" mass="7576">MFGGTMKTIDQRVSDLEAWAFRTKVELARIREALDALRVTAEGRSAGASLHARVDSMDGKLELILAKSN</sequence>
<name>A0ABQ2QIJ6_9ACTN</name>
<organism evidence="1 2">
    <name type="scientific">Streptosporangium pseudovulgare</name>
    <dbReference type="NCBI Taxonomy" id="35765"/>
    <lineage>
        <taxon>Bacteria</taxon>
        <taxon>Bacillati</taxon>
        <taxon>Actinomycetota</taxon>
        <taxon>Actinomycetes</taxon>
        <taxon>Streptosporangiales</taxon>
        <taxon>Streptosporangiaceae</taxon>
        <taxon>Streptosporangium</taxon>
    </lineage>
</organism>
<proteinExistence type="predicted"/>
<dbReference type="EMBL" id="BMQJ01000002">
    <property type="protein sequence ID" value="GGP82207.1"/>
    <property type="molecule type" value="Genomic_DNA"/>
</dbReference>
<gene>
    <name evidence="1" type="ORF">GCM10010140_08700</name>
</gene>
<keyword evidence="2" id="KW-1185">Reference proteome</keyword>
<reference evidence="2" key="1">
    <citation type="journal article" date="2019" name="Int. J. Syst. Evol. Microbiol.">
        <title>The Global Catalogue of Microorganisms (GCM) 10K type strain sequencing project: providing services to taxonomists for standard genome sequencing and annotation.</title>
        <authorList>
            <consortium name="The Broad Institute Genomics Platform"/>
            <consortium name="The Broad Institute Genome Sequencing Center for Infectious Disease"/>
            <person name="Wu L."/>
            <person name="Ma J."/>
        </authorList>
    </citation>
    <scope>NUCLEOTIDE SEQUENCE [LARGE SCALE GENOMIC DNA]</scope>
    <source>
        <strain evidence="2">JCM 3115</strain>
    </source>
</reference>
<protein>
    <submittedName>
        <fullName evidence="1">Uncharacterized protein</fullName>
    </submittedName>
</protein>
<evidence type="ECO:0000313" key="1">
    <source>
        <dbReference type="EMBL" id="GGP82207.1"/>
    </source>
</evidence>